<dbReference type="PANTHER" id="PTHR30218:SF0">
    <property type="entry name" value="POLYPHOSPHATE KINASE"/>
    <property type="match status" value="1"/>
</dbReference>
<feature type="region of interest" description="Disordered" evidence="8">
    <location>
        <begin position="748"/>
        <end position="787"/>
    </location>
</feature>
<accession>A0A1G7JKT4</accession>
<dbReference type="NCBIfam" id="NF003918">
    <property type="entry name" value="PRK05443.1-2"/>
    <property type="match status" value="1"/>
</dbReference>
<evidence type="ECO:0000259" key="12">
    <source>
        <dbReference type="Pfam" id="PF17941"/>
    </source>
</evidence>
<dbReference type="NCBIfam" id="NF003921">
    <property type="entry name" value="PRK05443.2-2"/>
    <property type="match status" value="1"/>
</dbReference>
<feature type="binding site" evidence="6">
    <location>
        <position position="68"/>
    </location>
    <ligand>
        <name>ATP</name>
        <dbReference type="ChEBI" id="CHEBI:30616"/>
    </ligand>
</feature>
<evidence type="ECO:0000313" key="14">
    <source>
        <dbReference type="Proteomes" id="UP000182427"/>
    </source>
</evidence>
<dbReference type="Gene3D" id="1.20.58.310">
    <property type="entry name" value="Polyphosphate kinase N-terminal domain"/>
    <property type="match status" value="1"/>
</dbReference>
<dbReference type="InterPro" id="IPR036832">
    <property type="entry name" value="PPK_N_dom_sf"/>
</dbReference>
<dbReference type="SUPFAM" id="SSF143724">
    <property type="entry name" value="PHP14-like"/>
    <property type="match status" value="1"/>
</dbReference>
<dbReference type="GO" id="GO:0046872">
    <property type="term" value="F:metal ion binding"/>
    <property type="evidence" value="ECO:0007669"/>
    <property type="project" value="UniProtKB-KW"/>
</dbReference>
<keyword evidence="14" id="KW-1185">Reference proteome</keyword>
<dbReference type="EC" id="2.7.4.1" evidence="6 7"/>
<comment type="catalytic activity">
    <reaction evidence="6 7">
        <text>[phosphate](n) + ATP = [phosphate](n+1) + ADP</text>
        <dbReference type="Rhea" id="RHEA:19573"/>
        <dbReference type="Rhea" id="RHEA-COMP:9859"/>
        <dbReference type="Rhea" id="RHEA-COMP:14280"/>
        <dbReference type="ChEBI" id="CHEBI:16838"/>
        <dbReference type="ChEBI" id="CHEBI:30616"/>
        <dbReference type="ChEBI" id="CHEBI:456216"/>
        <dbReference type="EC" id="2.7.4.1"/>
    </reaction>
</comment>
<keyword evidence="4 6" id="KW-0418">Kinase</keyword>
<dbReference type="HAMAP" id="MF_00347">
    <property type="entry name" value="Polyphosphate_kinase"/>
    <property type="match status" value="1"/>
</dbReference>
<dbReference type="PIRSF" id="PIRSF015589">
    <property type="entry name" value="PP_kinase"/>
    <property type="match status" value="1"/>
</dbReference>
<reference evidence="13 14" key="1">
    <citation type="submission" date="2016-10" db="EMBL/GenBank/DDBJ databases">
        <authorList>
            <person name="de Groot N.N."/>
        </authorList>
    </citation>
    <scope>NUCLEOTIDE SEQUENCE [LARGE SCALE GENOMIC DNA]</scope>
    <source>
        <strain evidence="13 14">GAS232</strain>
    </source>
</reference>
<feature type="compositionally biased region" description="Low complexity" evidence="8">
    <location>
        <begin position="10"/>
        <end position="24"/>
    </location>
</feature>
<evidence type="ECO:0000256" key="8">
    <source>
        <dbReference type="SAM" id="MobiDB-lite"/>
    </source>
</evidence>
<dbReference type="GO" id="GO:0008976">
    <property type="term" value="F:polyphosphate kinase activity"/>
    <property type="evidence" value="ECO:0007669"/>
    <property type="project" value="UniProtKB-UniRule"/>
</dbReference>
<dbReference type="GO" id="GO:0006799">
    <property type="term" value="P:polyphosphate biosynthetic process"/>
    <property type="evidence" value="ECO:0007669"/>
    <property type="project" value="UniProtKB-UniRule"/>
</dbReference>
<gene>
    <name evidence="6" type="primary">ppk</name>
    <name evidence="13" type="ORF">SAMN05444167_1859</name>
</gene>
<dbReference type="Pfam" id="PF17941">
    <property type="entry name" value="PP_kinase_C_1"/>
    <property type="match status" value="1"/>
</dbReference>
<dbReference type="OrthoDB" id="9761456at2"/>
<feature type="region of interest" description="Disordered" evidence="8">
    <location>
        <begin position="1"/>
        <end position="28"/>
    </location>
</feature>
<feature type="binding site" evidence="6">
    <location>
        <position position="501"/>
    </location>
    <ligand>
        <name>ATP</name>
        <dbReference type="ChEBI" id="CHEBI:30616"/>
    </ligand>
</feature>
<feature type="domain" description="Polyphosphate kinase N-terminal" evidence="10">
    <location>
        <begin position="30"/>
        <end position="138"/>
    </location>
</feature>
<dbReference type="InterPro" id="IPR003414">
    <property type="entry name" value="PP_kinase"/>
</dbReference>
<feature type="binding site" evidence="6">
    <location>
        <position position="437"/>
    </location>
    <ligand>
        <name>Mg(2+)</name>
        <dbReference type="ChEBI" id="CHEBI:18420"/>
    </ligand>
</feature>
<dbReference type="CDD" id="cd09168">
    <property type="entry name" value="PLDc_PaPPK1_C2_like"/>
    <property type="match status" value="1"/>
</dbReference>
<dbReference type="AlphaFoldDB" id="A0A1G7JKT4"/>
<dbReference type="SUPFAM" id="SSF56024">
    <property type="entry name" value="Phospholipase D/nuclease"/>
    <property type="match status" value="2"/>
</dbReference>
<evidence type="ECO:0000313" key="13">
    <source>
        <dbReference type="EMBL" id="SDF25558.1"/>
    </source>
</evidence>
<keyword evidence="6" id="KW-0479">Metal-binding</keyword>
<dbReference type="Proteomes" id="UP000182427">
    <property type="component" value="Chromosome I"/>
</dbReference>
<dbReference type="InterPro" id="IPR025198">
    <property type="entry name" value="PPK_N_dom"/>
</dbReference>
<dbReference type="Pfam" id="PF13090">
    <property type="entry name" value="PP_kinase_C"/>
    <property type="match status" value="1"/>
</dbReference>
<dbReference type="InterPro" id="IPR025200">
    <property type="entry name" value="PPK_C_dom2"/>
</dbReference>
<proteinExistence type="inferred from homology"/>
<evidence type="ECO:0000256" key="2">
    <source>
        <dbReference type="ARBA" id="ARBA00022679"/>
    </source>
</evidence>
<keyword evidence="1 6" id="KW-0597">Phosphoprotein</keyword>
<keyword evidence="5 6" id="KW-0067">ATP-binding</keyword>
<feature type="domain" description="Polyphosphate kinase middle" evidence="9">
    <location>
        <begin position="152"/>
        <end position="333"/>
    </location>
</feature>
<evidence type="ECO:0000259" key="11">
    <source>
        <dbReference type="Pfam" id="PF13090"/>
    </source>
</evidence>
<dbReference type="Pfam" id="PF02503">
    <property type="entry name" value="PP_kinase"/>
    <property type="match status" value="1"/>
</dbReference>
<dbReference type="InterPro" id="IPR024953">
    <property type="entry name" value="PP_kinase_middle"/>
</dbReference>
<comment type="cofactor">
    <cofactor evidence="6">
        <name>Mg(2+)</name>
        <dbReference type="ChEBI" id="CHEBI:18420"/>
    </cofactor>
</comment>
<dbReference type="GO" id="GO:0005524">
    <property type="term" value="F:ATP binding"/>
    <property type="evidence" value="ECO:0007669"/>
    <property type="project" value="UniProtKB-KW"/>
</dbReference>
<evidence type="ECO:0000256" key="5">
    <source>
        <dbReference type="ARBA" id="ARBA00022840"/>
    </source>
</evidence>
<evidence type="ECO:0000256" key="6">
    <source>
        <dbReference type="HAMAP-Rule" id="MF_00347"/>
    </source>
</evidence>
<dbReference type="Pfam" id="PF13089">
    <property type="entry name" value="PP_kinase_N"/>
    <property type="match status" value="1"/>
</dbReference>
<feature type="binding site" evidence="6">
    <location>
        <position position="408"/>
    </location>
    <ligand>
        <name>Mg(2+)</name>
        <dbReference type="ChEBI" id="CHEBI:18420"/>
    </ligand>
</feature>
<evidence type="ECO:0000256" key="1">
    <source>
        <dbReference type="ARBA" id="ARBA00022553"/>
    </source>
</evidence>
<dbReference type="NCBIfam" id="TIGR03705">
    <property type="entry name" value="poly_P_kin"/>
    <property type="match status" value="1"/>
</dbReference>
<dbReference type="PANTHER" id="PTHR30218">
    <property type="entry name" value="POLYPHOSPHATE KINASE"/>
    <property type="match status" value="1"/>
</dbReference>
<feature type="binding site" evidence="6">
    <location>
        <position position="625"/>
    </location>
    <ligand>
        <name>ATP</name>
        <dbReference type="ChEBI" id="CHEBI:30616"/>
    </ligand>
</feature>
<feature type="domain" description="Polyphosphate kinase C-terminal" evidence="12">
    <location>
        <begin position="365"/>
        <end position="528"/>
    </location>
</feature>
<evidence type="ECO:0000259" key="9">
    <source>
        <dbReference type="Pfam" id="PF02503"/>
    </source>
</evidence>
<feature type="active site" description="Phosphohistidine intermediate" evidence="6">
    <location>
        <position position="467"/>
    </location>
</feature>
<evidence type="ECO:0000256" key="3">
    <source>
        <dbReference type="ARBA" id="ARBA00022741"/>
    </source>
</evidence>
<keyword evidence="6" id="KW-0460">Magnesium</keyword>
<name>A0A1G7JKT4_9BACT</name>
<dbReference type="SUPFAM" id="SSF140356">
    <property type="entry name" value="PPK N-terminal domain-like"/>
    <property type="match status" value="1"/>
</dbReference>
<dbReference type="InterPro" id="IPR041108">
    <property type="entry name" value="PP_kinase_C_1"/>
</dbReference>
<feature type="binding site" evidence="6">
    <location>
        <position position="597"/>
    </location>
    <ligand>
        <name>ATP</name>
        <dbReference type="ChEBI" id="CHEBI:30616"/>
    </ligand>
</feature>
<comment type="function">
    <text evidence="6 7">Catalyzes the reversible transfer of the terminal phosphate of ATP to form a long-chain polyphosphate (polyP).</text>
</comment>
<evidence type="ECO:0000256" key="7">
    <source>
        <dbReference type="RuleBase" id="RU003800"/>
    </source>
</evidence>
<comment type="similarity">
    <text evidence="6 7">Belongs to the polyphosphate kinase 1 (PPK1) family.</text>
</comment>
<dbReference type="RefSeq" id="WP_083344885.1">
    <property type="nucleotide sequence ID" value="NZ_LT629690.1"/>
</dbReference>
<dbReference type="Gene3D" id="3.30.1840.10">
    <property type="entry name" value="Polyphosphate kinase middle domain"/>
    <property type="match status" value="1"/>
</dbReference>
<dbReference type="EMBL" id="LT629690">
    <property type="protein sequence ID" value="SDF25558.1"/>
    <property type="molecule type" value="Genomic_DNA"/>
</dbReference>
<sequence>MPTSVRKGKAAATRSGSATSGNSSQPRHLFFNRDESWLRFNSRVLEEAQDTTNPLLERVKFLAITASNLDEFIEVRVAGILQRIEDGYQQPSGDDDDGLTEQERLDQLADHLHRFSREQYSGWTRDLLPSLRKAGIDILSWKQLDDAALRHAAEFYEREVDPLLTPVTIDPTHPFPRVLNKALCIGLLLRRKGNKRDKRPLGGSTLGVVTVPRTLPRLIRLPSAEGTYRFLFLHELIEERMQRLFPGYEILARSPFRVTRNSNLYMQEEESRSLLESVRAELHNRRKGDVVRLEISSGADEELIDQLRVNFELDRWQVFRVDDPVNLTRLMELYSAVDRADLKFSRFAGREFAPPPLADGRPGCLFDTIRSRDVLLHHPFDSFRTVEKFIEAGAEDECVISIKQTLYRTSRDSPLFQALLDAAQTTDVTVVVELMARFDEDSNIRWARTLEDAGVQVFHGIVGLKTHAKLALLVRRDPDGVTRRYAHLGTGNYNSITARFYTDVSLLTANEAVTSAVQKVFNYLTADAQNENFRPLLVAPVTLATDILHLIEREAQHARAGRPARIVAKMNALLDGNTIRALYAASQAGVEIDLIVRGMCALRPGVRKLSESIRVRSIVGRFLEHSRIYWFQNGSTSDNGDANDHTEVYCGSADWMPRNLFERCEAVYPVTQPDLKKRLRHEILETYLADNVKARFLQEDGSYTRPPVGARPVNAQERLMELAALPWPAFAPPASPSVSMAKVVEEKTAVQAESKPTVKKTAAKKKAMPAKKTAARKSSTSKKTSRS</sequence>
<organism evidence="13 14">
    <name type="scientific">Terriglobus roseus</name>
    <dbReference type="NCBI Taxonomy" id="392734"/>
    <lineage>
        <taxon>Bacteria</taxon>
        <taxon>Pseudomonadati</taxon>
        <taxon>Acidobacteriota</taxon>
        <taxon>Terriglobia</taxon>
        <taxon>Terriglobales</taxon>
        <taxon>Acidobacteriaceae</taxon>
        <taxon>Terriglobus</taxon>
    </lineage>
</organism>
<feature type="compositionally biased region" description="Basic residues" evidence="8">
    <location>
        <begin position="757"/>
        <end position="787"/>
    </location>
</feature>
<feature type="domain" description="Polyphosphate kinase C-terminal" evidence="11">
    <location>
        <begin position="536"/>
        <end position="710"/>
    </location>
</feature>
<dbReference type="InterPro" id="IPR036830">
    <property type="entry name" value="PP_kinase_middle_dom_sf"/>
</dbReference>
<protein>
    <recommendedName>
        <fullName evidence="6 7">Polyphosphate kinase</fullName>
        <ecNumber evidence="6 7">2.7.4.1</ecNumber>
    </recommendedName>
    <alternativeName>
        <fullName evidence="6">ATP-polyphosphate phosphotransferase</fullName>
    </alternativeName>
    <alternativeName>
        <fullName evidence="6">Polyphosphoric acid kinase</fullName>
    </alternativeName>
</protein>
<dbReference type="GO" id="GO:0009358">
    <property type="term" value="C:polyphosphate kinase complex"/>
    <property type="evidence" value="ECO:0007669"/>
    <property type="project" value="InterPro"/>
</dbReference>
<comment type="PTM">
    <text evidence="6 7">An intermediate of this reaction is the autophosphorylated ppk in which a phosphate is covalently linked to a histidine residue through a N-P bond.</text>
</comment>
<keyword evidence="2 6" id="KW-0808">Transferase</keyword>
<dbReference type="Gene3D" id="3.30.870.10">
    <property type="entry name" value="Endonuclease Chain A"/>
    <property type="match status" value="2"/>
</dbReference>
<evidence type="ECO:0000259" key="10">
    <source>
        <dbReference type="Pfam" id="PF13089"/>
    </source>
</evidence>
<evidence type="ECO:0000256" key="4">
    <source>
        <dbReference type="ARBA" id="ARBA00022777"/>
    </source>
</evidence>
<keyword evidence="3 6" id="KW-0547">Nucleotide-binding</keyword>